<feature type="domain" description="BT-3987-like N-terminal" evidence="3">
    <location>
        <begin position="35"/>
        <end position="152"/>
    </location>
</feature>
<sequence length="406" mass="44012">MKRINYLYAIALFVSCCLVACKYDTDIPNPSDYAKVYMPQAIDTPARRTFVMADTLQSIVIGAAYGGPNSLESPIEVTFRVDPALVDAFNNANGTSYAPMPAGSYELPNPRASISAGGVSSSALRIKVKTKGALEPFKQYLLPVTIDQVNGNIPVNESLKTTYFVVEGQREGTPLKVMSFGKGSGAHNMALVADIINPHNPDILLVREMDINTNRNGKIDQAAALAELISMPHYLYIPSIASYDGGSYGATIFSRLPIKEQIYHILPTGDINTEKGPLGIITVALADGTEVVFAGTHLNSNATRRAAQLPELLNVMNTYTTQPLILVGNFNERPPSGPVYVSLADAQFIFPCSTCPANTPVTNPVNYSDFILYKQPNRFRVMGYTVGTTSTSAHLPVIAQFQVYKD</sequence>
<evidence type="ECO:0000313" key="5">
    <source>
        <dbReference type="Proteomes" id="UP000563094"/>
    </source>
</evidence>
<keyword evidence="4" id="KW-0378">Hydrolase</keyword>
<dbReference type="PROSITE" id="PS51257">
    <property type="entry name" value="PROKAR_LIPOPROTEIN"/>
    <property type="match status" value="1"/>
</dbReference>
<proteinExistence type="predicted"/>
<dbReference type="PANTHER" id="PTHR14859">
    <property type="entry name" value="CALCOFLUOR WHITE HYPERSENSITIVE PROTEIN PRECURSOR"/>
    <property type="match status" value="1"/>
</dbReference>
<dbReference type="EMBL" id="JACJIQ010000023">
    <property type="protein sequence ID" value="MBA9079476.1"/>
    <property type="molecule type" value="Genomic_DNA"/>
</dbReference>
<dbReference type="InterPro" id="IPR036691">
    <property type="entry name" value="Endo/exonu/phosph_ase_sf"/>
</dbReference>
<comment type="caution">
    <text evidence="4">The sequence shown here is derived from an EMBL/GenBank/DDBJ whole genome shotgun (WGS) entry which is preliminary data.</text>
</comment>
<dbReference type="Gene3D" id="3.60.10.10">
    <property type="entry name" value="Endonuclease/exonuclease/phosphatase"/>
    <property type="match status" value="1"/>
</dbReference>
<evidence type="ECO:0000313" key="4">
    <source>
        <dbReference type="EMBL" id="MBA9079476.1"/>
    </source>
</evidence>
<dbReference type="RefSeq" id="WP_182514356.1">
    <property type="nucleotide sequence ID" value="NZ_JACJIQ010000023.1"/>
</dbReference>
<name>A0A839GXM5_9BACT</name>
<keyword evidence="4" id="KW-0255">Endonuclease</keyword>
<keyword evidence="5" id="KW-1185">Reference proteome</keyword>
<feature type="chain" id="PRO_5032665281" evidence="1">
    <location>
        <begin position="23"/>
        <end position="406"/>
    </location>
</feature>
<organism evidence="4 5">
    <name type="scientific">Rufibacter quisquiliarum</name>
    <dbReference type="NCBI Taxonomy" id="1549639"/>
    <lineage>
        <taxon>Bacteria</taxon>
        <taxon>Pseudomonadati</taxon>
        <taxon>Bacteroidota</taxon>
        <taxon>Cytophagia</taxon>
        <taxon>Cytophagales</taxon>
        <taxon>Hymenobacteraceae</taxon>
        <taxon>Rufibacter</taxon>
    </lineage>
</organism>
<evidence type="ECO:0000259" key="3">
    <source>
        <dbReference type="Pfam" id="PF08522"/>
    </source>
</evidence>
<dbReference type="GO" id="GO:0004527">
    <property type="term" value="F:exonuclease activity"/>
    <property type="evidence" value="ECO:0007669"/>
    <property type="project" value="UniProtKB-KW"/>
</dbReference>
<dbReference type="Pfam" id="PF08522">
    <property type="entry name" value="BT_3987-like_N"/>
    <property type="match status" value="1"/>
</dbReference>
<dbReference type="AlphaFoldDB" id="A0A839GXM5"/>
<keyword evidence="1" id="KW-0732">Signal</keyword>
<dbReference type="Pfam" id="PF03372">
    <property type="entry name" value="Exo_endo_phos"/>
    <property type="match status" value="1"/>
</dbReference>
<dbReference type="GO" id="GO:0004519">
    <property type="term" value="F:endonuclease activity"/>
    <property type="evidence" value="ECO:0007669"/>
    <property type="project" value="UniProtKB-KW"/>
</dbReference>
<dbReference type="InterPro" id="IPR051916">
    <property type="entry name" value="GPI-anchor_lipid_remodeler"/>
</dbReference>
<protein>
    <submittedName>
        <fullName evidence="4">Endonuclease/exonuclease/phosphatase family metal-dependent hydrolase</fullName>
    </submittedName>
</protein>
<keyword evidence="4" id="KW-0540">Nuclease</keyword>
<dbReference type="Proteomes" id="UP000563094">
    <property type="component" value="Unassembled WGS sequence"/>
</dbReference>
<evidence type="ECO:0000256" key="1">
    <source>
        <dbReference type="SAM" id="SignalP"/>
    </source>
</evidence>
<evidence type="ECO:0000259" key="2">
    <source>
        <dbReference type="Pfam" id="PF03372"/>
    </source>
</evidence>
<dbReference type="InterPro" id="IPR013728">
    <property type="entry name" value="BT_3987-like_N"/>
</dbReference>
<dbReference type="SUPFAM" id="SSF56219">
    <property type="entry name" value="DNase I-like"/>
    <property type="match status" value="1"/>
</dbReference>
<feature type="domain" description="Endonuclease/exonuclease/phosphatase" evidence="2">
    <location>
        <begin position="186"/>
        <end position="375"/>
    </location>
</feature>
<dbReference type="Gene3D" id="2.60.40.1740">
    <property type="entry name" value="hypothetical protein (bacova_03559)"/>
    <property type="match status" value="1"/>
</dbReference>
<gene>
    <name evidence="4" type="ORF">FHS90_004214</name>
</gene>
<dbReference type="GO" id="GO:0006506">
    <property type="term" value="P:GPI anchor biosynthetic process"/>
    <property type="evidence" value="ECO:0007669"/>
    <property type="project" value="TreeGrafter"/>
</dbReference>
<feature type="signal peptide" evidence="1">
    <location>
        <begin position="1"/>
        <end position="22"/>
    </location>
</feature>
<reference evidence="4 5" key="1">
    <citation type="submission" date="2020-08" db="EMBL/GenBank/DDBJ databases">
        <title>Genomic Encyclopedia of Type Strains, Phase IV (KMG-IV): sequencing the most valuable type-strain genomes for metagenomic binning, comparative biology and taxonomic classification.</title>
        <authorList>
            <person name="Goeker M."/>
        </authorList>
    </citation>
    <scope>NUCLEOTIDE SEQUENCE [LARGE SCALE GENOMIC DNA]</scope>
    <source>
        <strain evidence="4 5">DSM 29854</strain>
    </source>
</reference>
<dbReference type="PANTHER" id="PTHR14859:SF1">
    <property type="entry name" value="PGAP2-INTERACTING PROTEIN"/>
    <property type="match status" value="1"/>
</dbReference>
<dbReference type="InterPro" id="IPR005135">
    <property type="entry name" value="Endo/exonuclease/phosphatase"/>
</dbReference>
<dbReference type="GO" id="GO:0016020">
    <property type="term" value="C:membrane"/>
    <property type="evidence" value="ECO:0007669"/>
    <property type="project" value="GOC"/>
</dbReference>
<keyword evidence="4" id="KW-0269">Exonuclease</keyword>
<accession>A0A839GXM5</accession>